<sequence length="318" mass="33260">MSQLSSGDLLADRRYVYAEACLAEGDAAGAAEMAEQAIERAPRYAPAWLLLGRAREALHAATGAEDQRRAALDAFETARGLDPEDRIGAGLHRARLDGGAAGLSGAYVRALFDGYADRFERHLVDGLGYCGPALLRQALDALPDAPTRFETVLDLGCGTGLMGAAIRDRAGHLAGVDLSPAMLRLARAKSCYDRLAEGDLAAFLEAEPGASAALCLAADVFIYLADLGPVLAGISRVLRPAGLAVFTVQSPDEAGAEGVRLGADGRFAHADAHVEAAARGAGLATAVRVPAAIRRERGRDVPGRIIVLRKSELCADEH</sequence>
<evidence type="ECO:0000259" key="1">
    <source>
        <dbReference type="Pfam" id="PF08241"/>
    </source>
</evidence>
<reference evidence="2 3" key="1">
    <citation type="submission" date="2018-05" db="EMBL/GenBank/DDBJ databases">
        <title>Complete Genome Sequence of Methylobacterium sp. 17Sr1-43.</title>
        <authorList>
            <person name="Srinivasan S."/>
        </authorList>
    </citation>
    <scope>NUCLEOTIDE SEQUENCE [LARGE SCALE GENOMIC DNA]</scope>
    <source>
        <strain evidence="2 3">17Sr1-43</strain>
    </source>
</reference>
<dbReference type="PANTHER" id="PTHR43861:SF1">
    <property type="entry name" value="TRANS-ACONITATE 2-METHYLTRANSFERASE"/>
    <property type="match status" value="1"/>
</dbReference>
<name>A0A2U8VP90_9HYPH</name>
<dbReference type="EMBL" id="CP029551">
    <property type="protein sequence ID" value="AWN35434.1"/>
    <property type="molecule type" value="Genomic_DNA"/>
</dbReference>
<dbReference type="InterPro" id="IPR011990">
    <property type="entry name" value="TPR-like_helical_dom_sf"/>
</dbReference>
<dbReference type="GO" id="GO:0032259">
    <property type="term" value="P:methylation"/>
    <property type="evidence" value="ECO:0007669"/>
    <property type="project" value="UniProtKB-KW"/>
</dbReference>
<organism evidence="2 3">
    <name type="scientific">Methylobacterium radiodurans</name>
    <dbReference type="NCBI Taxonomy" id="2202828"/>
    <lineage>
        <taxon>Bacteria</taxon>
        <taxon>Pseudomonadati</taxon>
        <taxon>Pseudomonadota</taxon>
        <taxon>Alphaproteobacteria</taxon>
        <taxon>Hyphomicrobiales</taxon>
        <taxon>Methylobacteriaceae</taxon>
        <taxon>Methylobacterium</taxon>
    </lineage>
</organism>
<protein>
    <submittedName>
        <fullName evidence="2">SAM-dependent methyltransferase</fullName>
    </submittedName>
</protein>
<dbReference type="Proteomes" id="UP000246058">
    <property type="component" value="Chromosome"/>
</dbReference>
<dbReference type="InterPro" id="IPR013216">
    <property type="entry name" value="Methyltransf_11"/>
</dbReference>
<dbReference type="InterPro" id="IPR029063">
    <property type="entry name" value="SAM-dependent_MTases_sf"/>
</dbReference>
<dbReference type="SUPFAM" id="SSF48452">
    <property type="entry name" value="TPR-like"/>
    <property type="match status" value="1"/>
</dbReference>
<keyword evidence="2" id="KW-0489">Methyltransferase</keyword>
<gene>
    <name evidence="2" type="ORF">DK427_06575</name>
</gene>
<dbReference type="AlphaFoldDB" id="A0A2U8VP90"/>
<accession>A0A2U8VP90</accession>
<keyword evidence="3" id="KW-1185">Reference proteome</keyword>
<dbReference type="CDD" id="cd02440">
    <property type="entry name" value="AdoMet_MTases"/>
    <property type="match status" value="1"/>
</dbReference>
<keyword evidence="2" id="KW-0808">Transferase</keyword>
<dbReference type="GO" id="GO:0008757">
    <property type="term" value="F:S-adenosylmethionine-dependent methyltransferase activity"/>
    <property type="evidence" value="ECO:0007669"/>
    <property type="project" value="InterPro"/>
</dbReference>
<feature type="domain" description="Methyltransferase type 11" evidence="1">
    <location>
        <begin position="153"/>
        <end position="246"/>
    </location>
</feature>
<dbReference type="PANTHER" id="PTHR43861">
    <property type="entry name" value="TRANS-ACONITATE 2-METHYLTRANSFERASE-RELATED"/>
    <property type="match status" value="1"/>
</dbReference>
<dbReference type="Pfam" id="PF08241">
    <property type="entry name" value="Methyltransf_11"/>
    <property type="match status" value="1"/>
</dbReference>
<dbReference type="RefSeq" id="WP_109950555.1">
    <property type="nucleotide sequence ID" value="NZ_CP029551.1"/>
</dbReference>
<dbReference type="SUPFAM" id="SSF53335">
    <property type="entry name" value="S-adenosyl-L-methionine-dependent methyltransferases"/>
    <property type="match status" value="1"/>
</dbReference>
<evidence type="ECO:0000313" key="2">
    <source>
        <dbReference type="EMBL" id="AWN35434.1"/>
    </source>
</evidence>
<dbReference type="OrthoDB" id="465636at2"/>
<dbReference type="KEGG" id="meti:DK427_06575"/>
<proteinExistence type="predicted"/>
<dbReference type="Gene3D" id="1.25.40.10">
    <property type="entry name" value="Tetratricopeptide repeat domain"/>
    <property type="match status" value="1"/>
</dbReference>
<evidence type="ECO:0000313" key="3">
    <source>
        <dbReference type="Proteomes" id="UP000246058"/>
    </source>
</evidence>
<dbReference type="Gene3D" id="3.40.50.150">
    <property type="entry name" value="Vaccinia Virus protein VP39"/>
    <property type="match status" value="1"/>
</dbReference>